<evidence type="ECO:0000256" key="4">
    <source>
        <dbReference type="ARBA" id="ARBA00022679"/>
    </source>
</evidence>
<name>A0A2M6YUV5_9BACT</name>
<dbReference type="GO" id="GO:0005886">
    <property type="term" value="C:plasma membrane"/>
    <property type="evidence" value="ECO:0007669"/>
    <property type="project" value="UniProtKB-SubCell"/>
</dbReference>
<dbReference type="Proteomes" id="UP000230184">
    <property type="component" value="Unassembled WGS sequence"/>
</dbReference>
<dbReference type="AlphaFoldDB" id="A0A2M6YUV5"/>
<keyword evidence="5 8" id="KW-0812">Transmembrane</keyword>
<keyword evidence="7 8" id="KW-0472">Membrane</keyword>
<feature type="transmembrane region" description="Helical" evidence="8">
    <location>
        <begin position="369"/>
        <end position="390"/>
    </location>
</feature>
<comment type="subcellular location">
    <subcellularLocation>
        <location evidence="1">Cell membrane</location>
        <topology evidence="1">Multi-pass membrane protein</topology>
    </subcellularLocation>
</comment>
<feature type="transmembrane region" description="Helical" evidence="8">
    <location>
        <begin position="138"/>
        <end position="165"/>
    </location>
</feature>
<evidence type="ECO:0000256" key="8">
    <source>
        <dbReference type="SAM" id="Phobius"/>
    </source>
</evidence>
<feature type="transmembrane region" description="Helical" evidence="8">
    <location>
        <begin position="314"/>
        <end position="332"/>
    </location>
</feature>
<gene>
    <name evidence="9" type="ORF">COT02_01720</name>
</gene>
<keyword evidence="3" id="KW-0328">Glycosyltransferase</keyword>
<keyword evidence="2" id="KW-1003">Cell membrane</keyword>
<evidence type="ECO:0000313" key="10">
    <source>
        <dbReference type="Proteomes" id="UP000230184"/>
    </source>
</evidence>
<keyword evidence="6 8" id="KW-1133">Transmembrane helix</keyword>
<dbReference type="GO" id="GO:0009103">
    <property type="term" value="P:lipopolysaccharide biosynthetic process"/>
    <property type="evidence" value="ECO:0007669"/>
    <property type="project" value="UniProtKB-ARBA"/>
</dbReference>
<evidence type="ECO:0000256" key="7">
    <source>
        <dbReference type="ARBA" id="ARBA00023136"/>
    </source>
</evidence>
<proteinExistence type="predicted"/>
<feature type="transmembrane region" description="Helical" evidence="8">
    <location>
        <begin position="171"/>
        <end position="193"/>
    </location>
</feature>
<feature type="transmembrane region" description="Helical" evidence="8">
    <location>
        <begin position="282"/>
        <end position="302"/>
    </location>
</feature>
<feature type="transmembrane region" description="Helical" evidence="8">
    <location>
        <begin position="205"/>
        <end position="224"/>
    </location>
</feature>
<feature type="transmembrane region" description="Helical" evidence="8">
    <location>
        <begin position="52"/>
        <end position="74"/>
    </location>
</feature>
<evidence type="ECO:0008006" key="11">
    <source>
        <dbReference type="Google" id="ProtNLM"/>
    </source>
</evidence>
<feature type="transmembrane region" description="Helical" evidence="8">
    <location>
        <begin position="81"/>
        <end position="102"/>
    </location>
</feature>
<sequence>MKKSIVIFFFIIFFYLYKIGDIPNGLFADEAEIGYRSYQLIHGDSSFLVTPFFYHHFNYILGALPIYATSPFIAMFGLSEFSVRFSSATYSILTLIIIYLIFKKLKITYIWQSILLFSFTPIYFHISRINFGHMPSIFLLFLGYLLFLNLIEKPSIFLVISSALIISISSYGYGTFMITSPIFMTLISIWHLFKYRHSVIRIKSIILFIAVFIIGFLPIPITYFTNADFRIRINEKSGNKQESTYSKVLSVIKNYPKYYSIDYLFTKGEVDMPGGFVKRHSVQGNGILLLVSVIVFFGSFIHLARIKNKFDNPILLFLIILSIYPISDILFTDLNKPPYTFAVFSLLTLCLPLLISYGFEGLFSRKYKIIIYSINIIILIQAVLFLNNYYKYPLYSSDYWGWQYGPKEIISYFKENNKKYDELYMIGDFNAPDIFKKFYDLENNCKNCFIGGKDRYDINKKQLFALTPTELEKISWKYHIQKVIKYPNQRTAFIIIKH</sequence>
<reference evidence="10" key="1">
    <citation type="submission" date="2017-09" db="EMBL/GenBank/DDBJ databases">
        <title>Depth-based differentiation of microbial function through sediment-hosted aquifers and enrichment of novel symbionts in the deep terrestrial subsurface.</title>
        <authorList>
            <person name="Probst A.J."/>
            <person name="Ladd B."/>
            <person name="Jarett J.K."/>
            <person name="Geller-Mcgrath D.E."/>
            <person name="Sieber C.M.K."/>
            <person name="Emerson J.B."/>
            <person name="Anantharaman K."/>
            <person name="Thomas B.C."/>
            <person name="Malmstrom R."/>
            <person name="Stieglmeier M."/>
            <person name="Klingl A."/>
            <person name="Woyke T."/>
            <person name="Ryan C.M."/>
            <person name="Banfield J.F."/>
        </authorList>
    </citation>
    <scope>NUCLEOTIDE SEQUENCE [LARGE SCALE GENOMIC DNA]</scope>
</reference>
<feature type="transmembrane region" description="Helical" evidence="8">
    <location>
        <begin position="108"/>
        <end position="126"/>
    </location>
</feature>
<evidence type="ECO:0000256" key="6">
    <source>
        <dbReference type="ARBA" id="ARBA00022989"/>
    </source>
</evidence>
<dbReference type="GO" id="GO:0016763">
    <property type="term" value="F:pentosyltransferase activity"/>
    <property type="evidence" value="ECO:0007669"/>
    <property type="project" value="TreeGrafter"/>
</dbReference>
<organism evidence="9 10">
    <name type="scientific">Candidatus Roizmanbacteria bacterium CG07_land_8_20_14_0_80_34_15</name>
    <dbReference type="NCBI Taxonomy" id="1974849"/>
    <lineage>
        <taxon>Bacteria</taxon>
        <taxon>Candidatus Roizmaniibacteriota</taxon>
    </lineage>
</organism>
<dbReference type="PANTHER" id="PTHR33908">
    <property type="entry name" value="MANNOSYLTRANSFERASE YKCB-RELATED"/>
    <property type="match status" value="1"/>
</dbReference>
<dbReference type="PANTHER" id="PTHR33908:SF11">
    <property type="entry name" value="MEMBRANE PROTEIN"/>
    <property type="match status" value="1"/>
</dbReference>
<evidence type="ECO:0000313" key="9">
    <source>
        <dbReference type="EMBL" id="PIU37271.1"/>
    </source>
</evidence>
<keyword evidence="4" id="KW-0808">Transferase</keyword>
<comment type="caution">
    <text evidence="9">The sequence shown here is derived from an EMBL/GenBank/DDBJ whole genome shotgun (WGS) entry which is preliminary data.</text>
</comment>
<evidence type="ECO:0000256" key="1">
    <source>
        <dbReference type="ARBA" id="ARBA00004651"/>
    </source>
</evidence>
<dbReference type="InterPro" id="IPR050297">
    <property type="entry name" value="LipidA_mod_glycosyltrf_83"/>
</dbReference>
<evidence type="ECO:0000256" key="3">
    <source>
        <dbReference type="ARBA" id="ARBA00022676"/>
    </source>
</evidence>
<accession>A0A2M6YUV5</accession>
<evidence type="ECO:0000256" key="5">
    <source>
        <dbReference type="ARBA" id="ARBA00022692"/>
    </source>
</evidence>
<evidence type="ECO:0000256" key="2">
    <source>
        <dbReference type="ARBA" id="ARBA00022475"/>
    </source>
</evidence>
<feature type="transmembrane region" description="Helical" evidence="8">
    <location>
        <begin position="338"/>
        <end position="357"/>
    </location>
</feature>
<dbReference type="EMBL" id="PEWY01000053">
    <property type="protein sequence ID" value="PIU37271.1"/>
    <property type="molecule type" value="Genomic_DNA"/>
</dbReference>
<protein>
    <recommendedName>
        <fullName evidence="11">Glycosyltransferase RgtA/B/C/D-like domain-containing protein</fullName>
    </recommendedName>
</protein>